<dbReference type="InterPro" id="IPR001878">
    <property type="entry name" value="Znf_CCHC"/>
</dbReference>
<feature type="compositionally biased region" description="Basic residues" evidence="1">
    <location>
        <begin position="321"/>
        <end position="333"/>
    </location>
</feature>
<dbReference type="SUPFAM" id="SSF57756">
    <property type="entry name" value="Retrovirus zinc finger-like domains"/>
    <property type="match status" value="1"/>
</dbReference>
<dbReference type="SMART" id="SM00343">
    <property type="entry name" value="ZnF_C2HC"/>
    <property type="match status" value="2"/>
</dbReference>
<feature type="compositionally biased region" description="Basic residues" evidence="1">
    <location>
        <begin position="130"/>
        <end position="142"/>
    </location>
</feature>
<dbReference type="AlphaFoldDB" id="A0A8T0U301"/>
<name>A0A8T0U301_PANVG</name>
<feature type="compositionally biased region" description="Low complexity" evidence="1">
    <location>
        <begin position="335"/>
        <end position="348"/>
    </location>
</feature>
<dbReference type="EMBL" id="CM029042">
    <property type="protein sequence ID" value="KAG2616687.1"/>
    <property type="molecule type" value="Genomic_DNA"/>
</dbReference>
<feature type="compositionally biased region" description="Pro residues" evidence="1">
    <location>
        <begin position="243"/>
        <end position="252"/>
    </location>
</feature>
<dbReference type="Proteomes" id="UP000823388">
    <property type="component" value="Chromosome 3N"/>
</dbReference>
<accession>A0A8T0U301</accession>
<evidence type="ECO:0000313" key="4">
    <source>
        <dbReference type="Proteomes" id="UP000823388"/>
    </source>
</evidence>
<proteinExistence type="predicted"/>
<evidence type="ECO:0000256" key="1">
    <source>
        <dbReference type="SAM" id="MobiDB-lite"/>
    </source>
</evidence>
<gene>
    <name evidence="3" type="ORF">PVAP13_3NG249566</name>
</gene>
<feature type="compositionally biased region" description="Low complexity" evidence="1">
    <location>
        <begin position="38"/>
        <end position="61"/>
    </location>
</feature>
<sequence length="379" mass="40895">MEEASSTCIPSPSTPPCAGCGAVAVASPQPGLGARSGAPSPLVPATTAAPPASPSSSSLSPSAPPFFPAFSGGRSKSQRWADDDGEEPADDRRATFVDVVCRPQKQVASAPPRAQPVVDTGRGRADAGRHGSRRRRRKRSRPRPQLVLGLPARPVDGRVPARQRLGRRERVSVPNTVASVRRNQRREPRRTPVHQHLGPKVTEHPAPRRRPRRFSSPNADGWREVLPRRTDDNSADAGRHPARQPPPPPRRPLPAELRGRCLNCLSYKHRRADCKLPTRCLRCLGFRHLARDCKRPRSPRTGNSVARGHDGPSLAVAAHAGGKRRRRRSRGLGRTRGSISGASTSSSGDAVPARAAHGDTVPGTWLLGTDPLLTLWPCD</sequence>
<dbReference type="GO" id="GO:0008270">
    <property type="term" value="F:zinc ion binding"/>
    <property type="evidence" value="ECO:0007669"/>
    <property type="project" value="InterPro"/>
</dbReference>
<feature type="domain" description="CCHC-type" evidence="2">
    <location>
        <begin position="260"/>
        <end position="276"/>
    </location>
</feature>
<evidence type="ECO:0000313" key="3">
    <source>
        <dbReference type="EMBL" id="KAG2616687.1"/>
    </source>
</evidence>
<dbReference type="GO" id="GO:0003676">
    <property type="term" value="F:nucleic acid binding"/>
    <property type="evidence" value="ECO:0007669"/>
    <property type="project" value="InterPro"/>
</dbReference>
<feature type="compositionally biased region" description="Basic and acidic residues" evidence="1">
    <location>
        <begin position="221"/>
        <end position="232"/>
    </location>
</feature>
<keyword evidence="4" id="KW-1185">Reference proteome</keyword>
<comment type="caution">
    <text evidence="3">The sequence shown here is derived from an EMBL/GenBank/DDBJ whole genome shotgun (WGS) entry which is preliminary data.</text>
</comment>
<dbReference type="Gene3D" id="4.10.60.10">
    <property type="entry name" value="Zinc finger, CCHC-type"/>
    <property type="match status" value="1"/>
</dbReference>
<protein>
    <recommendedName>
        <fullName evidence="2">CCHC-type domain-containing protein</fullName>
    </recommendedName>
</protein>
<evidence type="ECO:0000259" key="2">
    <source>
        <dbReference type="SMART" id="SM00343"/>
    </source>
</evidence>
<feature type="region of interest" description="Disordered" evidence="1">
    <location>
        <begin position="26"/>
        <end position="256"/>
    </location>
</feature>
<feature type="region of interest" description="Disordered" evidence="1">
    <location>
        <begin position="293"/>
        <end position="360"/>
    </location>
</feature>
<feature type="domain" description="CCHC-type" evidence="2">
    <location>
        <begin position="279"/>
        <end position="295"/>
    </location>
</feature>
<organism evidence="3 4">
    <name type="scientific">Panicum virgatum</name>
    <name type="common">Blackwell switchgrass</name>
    <dbReference type="NCBI Taxonomy" id="38727"/>
    <lineage>
        <taxon>Eukaryota</taxon>
        <taxon>Viridiplantae</taxon>
        <taxon>Streptophyta</taxon>
        <taxon>Embryophyta</taxon>
        <taxon>Tracheophyta</taxon>
        <taxon>Spermatophyta</taxon>
        <taxon>Magnoliopsida</taxon>
        <taxon>Liliopsida</taxon>
        <taxon>Poales</taxon>
        <taxon>Poaceae</taxon>
        <taxon>PACMAD clade</taxon>
        <taxon>Panicoideae</taxon>
        <taxon>Panicodae</taxon>
        <taxon>Paniceae</taxon>
        <taxon>Panicinae</taxon>
        <taxon>Panicum</taxon>
        <taxon>Panicum sect. Hiantes</taxon>
    </lineage>
</organism>
<reference evidence="3" key="1">
    <citation type="submission" date="2020-05" db="EMBL/GenBank/DDBJ databases">
        <title>WGS assembly of Panicum virgatum.</title>
        <authorList>
            <person name="Lovell J.T."/>
            <person name="Jenkins J."/>
            <person name="Shu S."/>
            <person name="Juenger T.E."/>
            <person name="Schmutz J."/>
        </authorList>
    </citation>
    <scope>NUCLEOTIDE SEQUENCE</scope>
    <source>
        <strain evidence="3">AP13</strain>
    </source>
</reference>
<dbReference type="InterPro" id="IPR036875">
    <property type="entry name" value="Znf_CCHC_sf"/>
</dbReference>